<dbReference type="Gramene" id="Mp2g19990.1">
    <property type="protein sequence ID" value="Mp2g19990.1.cds1"/>
    <property type="gene ID" value="Mp2g19990"/>
</dbReference>
<organism evidence="1 2">
    <name type="scientific">Marchantia polymorpha</name>
    <name type="common">Common liverwort</name>
    <name type="synonym">Marchantia aquatica</name>
    <dbReference type="NCBI Taxonomy" id="3197"/>
    <lineage>
        <taxon>Eukaryota</taxon>
        <taxon>Viridiplantae</taxon>
        <taxon>Streptophyta</taxon>
        <taxon>Embryophyta</taxon>
        <taxon>Marchantiophyta</taxon>
        <taxon>Marchantiopsida</taxon>
        <taxon>Marchantiidae</taxon>
        <taxon>Marchantiales</taxon>
        <taxon>Marchantiaceae</taxon>
        <taxon>Marchantia</taxon>
    </lineage>
</organism>
<accession>A0A2R6WV95</accession>
<dbReference type="AlphaFoldDB" id="A0A2R6WV95"/>
<name>A0A2R6WV95_MARPO</name>
<reference evidence="2" key="1">
    <citation type="journal article" date="2017" name="Cell">
        <title>Insights into land plant evolution garnered from the Marchantia polymorpha genome.</title>
        <authorList>
            <person name="Bowman J.L."/>
            <person name="Kohchi T."/>
            <person name="Yamato K.T."/>
            <person name="Jenkins J."/>
            <person name="Shu S."/>
            <person name="Ishizaki K."/>
            <person name="Yamaoka S."/>
            <person name="Nishihama R."/>
            <person name="Nakamura Y."/>
            <person name="Berger F."/>
            <person name="Adam C."/>
            <person name="Aki S.S."/>
            <person name="Althoff F."/>
            <person name="Araki T."/>
            <person name="Arteaga-Vazquez M.A."/>
            <person name="Balasubrmanian S."/>
            <person name="Barry K."/>
            <person name="Bauer D."/>
            <person name="Boehm C.R."/>
            <person name="Briginshaw L."/>
            <person name="Caballero-Perez J."/>
            <person name="Catarino B."/>
            <person name="Chen F."/>
            <person name="Chiyoda S."/>
            <person name="Chovatia M."/>
            <person name="Davies K.M."/>
            <person name="Delmans M."/>
            <person name="Demura T."/>
            <person name="Dierschke T."/>
            <person name="Dolan L."/>
            <person name="Dorantes-Acosta A.E."/>
            <person name="Eklund D.M."/>
            <person name="Florent S.N."/>
            <person name="Flores-Sandoval E."/>
            <person name="Fujiyama A."/>
            <person name="Fukuzawa H."/>
            <person name="Galik B."/>
            <person name="Grimanelli D."/>
            <person name="Grimwood J."/>
            <person name="Grossniklaus U."/>
            <person name="Hamada T."/>
            <person name="Haseloff J."/>
            <person name="Hetherington A.J."/>
            <person name="Higo A."/>
            <person name="Hirakawa Y."/>
            <person name="Hundley H.N."/>
            <person name="Ikeda Y."/>
            <person name="Inoue K."/>
            <person name="Inoue S.I."/>
            <person name="Ishida S."/>
            <person name="Jia Q."/>
            <person name="Kakita M."/>
            <person name="Kanazawa T."/>
            <person name="Kawai Y."/>
            <person name="Kawashima T."/>
            <person name="Kennedy M."/>
            <person name="Kinose K."/>
            <person name="Kinoshita T."/>
            <person name="Kohara Y."/>
            <person name="Koide E."/>
            <person name="Komatsu K."/>
            <person name="Kopischke S."/>
            <person name="Kubo M."/>
            <person name="Kyozuka J."/>
            <person name="Lagercrantz U."/>
            <person name="Lin S.S."/>
            <person name="Lindquist E."/>
            <person name="Lipzen A.M."/>
            <person name="Lu C.W."/>
            <person name="De Luna E."/>
            <person name="Martienssen R.A."/>
            <person name="Minamino N."/>
            <person name="Mizutani M."/>
            <person name="Mizutani M."/>
            <person name="Mochizuki N."/>
            <person name="Monte I."/>
            <person name="Mosher R."/>
            <person name="Nagasaki H."/>
            <person name="Nakagami H."/>
            <person name="Naramoto S."/>
            <person name="Nishitani K."/>
            <person name="Ohtani M."/>
            <person name="Okamoto T."/>
            <person name="Okumura M."/>
            <person name="Phillips J."/>
            <person name="Pollak B."/>
            <person name="Reinders A."/>
            <person name="Rovekamp M."/>
            <person name="Sano R."/>
            <person name="Sawa S."/>
            <person name="Schmid M.W."/>
            <person name="Shirakawa M."/>
            <person name="Solano R."/>
            <person name="Spunde A."/>
            <person name="Suetsugu N."/>
            <person name="Sugano S."/>
            <person name="Sugiyama A."/>
            <person name="Sun R."/>
            <person name="Suzuki Y."/>
            <person name="Takenaka M."/>
            <person name="Takezawa D."/>
            <person name="Tomogane H."/>
            <person name="Tsuzuki M."/>
            <person name="Ueda T."/>
            <person name="Umeda M."/>
            <person name="Ward J.M."/>
            <person name="Watanabe Y."/>
            <person name="Yazaki K."/>
            <person name="Yokoyama R."/>
            <person name="Yoshitake Y."/>
            <person name="Yotsui I."/>
            <person name="Zachgo S."/>
            <person name="Schmutz J."/>
        </authorList>
    </citation>
    <scope>NUCLEOTIDE SEQUENCE [LARGE SCALE GENOMIC DNA]</scope>
    <source>
        <strain evidence="2">Tak-1</strain>
    </source>
</reference>
<sequence length="118" mass="12946">MRIERTGSQVGGDFACPAACTPMHESCAGTTRRRFSVMQIDPLFARYCFCCSPWSNKTAAIALVLRHASSFTCCRSSSCCPGPCALITVPSPGGIRPLVDRIDSWRLRRDHLPLHSLC</sequence>
<proteinExistence type="predicted"/>
<gene>
    <name evidence="1" type="ORF">MARPO_0055s0050</name>
</gene>
<dbReference type="EMBL" id="KZ772727">
    <property type="protein sequence ID" value="PTQ37773.1"/>
    <property type="molecule type" value="Genomic_DNA"/>
</dbReference>
<evidence type="ECO:0000313" key="1">
    <source>
        <dbReference type="EMBL" id="PTQ37773.1"/>
    </source>
</evidence>
<dbReference type="Proteomes" id="UP000244005">
    <property type="component" value="Unassembled WGS sequence"/>
</dbReference>
<protein>
    <submittedName>
        <fullName evidence="1">Uncharacterized protein</fullName>
    </submittedName>
</protein>
<keyword evidence="2" id="KW-1185">Reference proteome</keyword>
<evidence type="ECO:0000313" key="2">
    <source>
        <dbReference type="Proteomes" id="UP000244005"/>
    </source>
</evidence>